<keyword evidence="2" id="KW-0808">Transferase</keyword>
<dbReference type="InterPro" id="IPR050509">
    <property type="entry name" value="CoA-transferase_III"/>
</dbReference>
<dbReference type="AlphaFoldDB" id="A0A1A0QYD7"/>
<comment type="similarity">
    <text evidence="1">Belongs to the CoA-transferase III family.</text>
</comment>
<dbReference type="RefSeq" id="WP_064934058.1">
    <property type="nucleotide sequence ID" value="NZ_LZSO01000031.1"/>
</dbReference>
<sequence length="394" mass="43125">MTTQNHRTEARGPLLGLKVLDVGQLVAGPMIGTYLADWGADVVKIEQPRVGDPIRKLGSHSGAPLWWKINGRGKRSIALDLHEQNDRDVLLTLVRSADIFIENFTPGTMERWGLDYPTLRSINPRLIMLRVSGFGQTGPNRTSRAFGRIAQSFSGFSSVNGFADRPPIHPGIPVGDYFGALTGTAAVLAACLEREQSGEGQEIDLALYEACFRLMELMTATFDQEGRVIGREGTSNTYVAPVGTWKTADGKWFSLTASTQPVAERLLQTVGGAELAADDRFTSNSLRVANREELDAILASWVSSHTTAELTRICDDSDVAYCVEYDAADIFSDAHYQARGAIETVQDPVYGPMRMPAVVPRFSRTPGSIRWTGEELDASRDEVLSDPCWKNGTP</sequence>
<proteinExistence type="inferred from homology"/>
<dbReference type="SUPFAM" id="SSF89796">
    <property type="entry name" value="CoA-transferase family III (CaiB/BaiF)"/>
    <property type="match status" value="1"/>
</dbReference>
<accession>A0A1A0QYD7</accession>
<dbReference type="PANTHER" id="PTHR48228:SF6">
    <property type="entry name" value="L-CARNITINE COA-TRANSFERASE"/>
    <property type="match status" value="1"/>
</dbReference>
<evidence type="ECO:0000313" key="4">
    <source>
        <dbReference type="Proteomes" id="UP000093902"/>
    </source>
</evidence>
<evidence type="ECO:0000256" key="1">
    <source>
        <dbReference type="ARBA" id="ARBA00008383"/>
    </source>
</evidence>
<dbReference type="GO" id="GO:0016740">
    <property type="term" value="F:transferase activity"/>
    <property type="evidence" value="ECO:0007669"/>
    <property type="project" value="UniProtKB-KW"/>
</dbReference>
<comment type="caution">
    <text evidence="3">The sequence shown here is derived from an EMBL/GenBank/DDBJ whole genome shotgun (WGS) entry which is preliminary data.</text>
</comment>
<reference evidence="4" key="1">
    <citation type="submission" date="2016-06" db="EMBL/GenBank/DDBJ databases">
        <authorList>
            <person name="Sutton G."/>
            <person name="Brinkac L."/>
            <person name="Sanka R."/>
            <person name="Adams M."/>
            <person name="Lau E."/>
            <person name="Mehaffy C."/>
            <person name="Tameris M."/>
            <person name="Hatherill M."/>
            <person name="Hanekom W."/>
            <person name="Mahomed H."/>
            <person name="Mcshane H."/>
        </authorList>
    </citation>
    <scope>NUCLEOTIDE SEQUENCE [LARGE SCALE GENOMIC DNA]</scope>
    <source>
        <strain evidence="4">852002-51209_SCH5440388</strain>
    </source>
</reference>
<name>A0A1A0QYD7_MYCPR</name>
<dbReference type="PANTHER" id="PTHR48228">
    <property type="entry name" value="SUCCINYL-COA--D-CITRAMALATE COA-TRANSFERASE"/>
    <property type="match status" value="1"/>
</dbReference>
<evidence type="ECO:0008006" key="5">
    <source>
        <dbReference type="Google" id="ProtNLM"/>
    </source>
</evidence>
<dbReference type="InterPro" id="IPR003673">
    <property type="entry name" value="CoA-Trfase_fam_III"/>
</dbReference>
<dbReference type="InterPro" id="IPR023606">
    <property type="entry name" value="CoA-Trfase_III_dom_1_sf"/>
</dbReference>
<evidence type="ECO:0000313" key="3">
    <source>
        <dbReference type="EMBL" id="OBB27210.1"/>
    </source>
</evidence>
<dbReference type="InterPro" id="IPR044855">
    <property type="entry name" value="CoA-Trfase_III_dom3_sf"/>
</dbReference>
<dbReference type="EMBL" id="LZSO01000031">
    <property type="protein sequence ID" value="OBB27210.1"/>
    <property type="molecule type" value="Genomic_DNA"/>
</dbReference>
<dbReference type="Gene3D" id="3.40.50.10540">
    <property type="entry name" value="Crotonobetainyl-coa:carnitine coa-transferase, domain 1"/>
    <property type="match status" value="1"/>
</dbReference>
<organism evidence="3 4">
    <name type="scientific">Mycolicibacterium peregrinum</name>
    <name type="common">Mycobacterium peregrinum</name>
    <dbReference type="NCBI Taxonomy" id="43304"/>
    <lineage>
        <taxon>Bacteria</taxon>
        <taxon>Bacillati</taxon>
        <taxon>Actinomycetota</taxon>
        <taxon>Actinomycetes</taxon>
        <taxon>Mycobacteriales</taxon>
        <taxon>Mycobacteriaceae</taxon>
        <taxon>Mycolicibacterium</taxon>
    </lineage>
</organism>
<evidence type="ECO:0000256" key="2">
    <source>
        <dbReference type="ARBA" id="ARBA00022679"/>
    </source>
</evidence>
<protein>
    <recommendedName>
        <fullName evidence="5">CoA transferase</fullName>
    </recommendedName>
</protein>
<dbReference type="Proteomes" id="UP000093902">
    <property type="component" value="Unassembled WGS sequence"/>
</dbReference>
<dbReference type="Gene3D" id="3.30.1540.10">
    <property type="entry name" value="formyl-coa transferase, domain 3"/>
    <property type="match status" value="1"/>
</dbReference>
<dbReference type="Pfam" id="PF02515">
    <property type="entry name" value="CoA_transf_3"/>
    <property type="match status" value="1"/>
</dbReference>
<gene>
    <name evidence="3" type="ORF">A5792_25745</name>
</gene>